<dbReference type="Gene3D" id="1.10.3210.10">
    <property type="entry name" value="Hypothetical protein af1432"/>
    <property type="match status" value="1"/>
</dbReference>
<dbReference type="PANTHER" id="PTHR33525">
    <property type="match status" value="1"/>
</dbReference>
<dbReference type="InterPro" id="IPR006675">
    <property type="entry name" value="HDIG_dom"/>
</dbReference>
<gene>
    <name evidence="2" type="ORF">GETHLI_15070</name>
</gene>
<sequence length="283" mass="30800">MSLTPQELIQNLGDLPPLPQVATRVIRITADSDTSSEDLQNLIKTDQALSAQLLKIANSAMFGMVREVTTLTQAIMTLGFSTARSVVLASSVKNLFTRGPVGLEERLLWEHALVTALTGSAFSKAVGYTVTEEVFLAGLMHDIGKSVMSLKFPEGYPALLRRIRAEEMDEGLSQELGSFGFDHTMVGEALLRSWNIAEGIESVVRWHHDPALAPREHGDLVALVALGNQVAADLQMGLGMPHTLVRATREALDILKLDDATYQTHRSAALAALERDKALITDF</sequence>
<name>A0ABQ5QF00_9BACT</name>
<comment type="caution">
    <text evidence="2">The sequence shown here is derived from an EMBL/GenBank/DDBJ whole genome shotgun (WGS) entry which is preliminary data.</text>
</comment>
<organism evidence="2 3">
    <name type="scientific">Geothrix limicola</name>
    <dbReference type="NCBI Taxonomy" id="2927978"/>
    <lineage>
        <taxon>Bacteria</taxon>
        <taxon>Pseudomonadati</taxon>
        <taxon>Acidobacteriota</taxon>
        <taxon>Holophagae</taxon>
        <taxon>Holophagales</taxon>
        <taxon>Holophagaceae</taxon>
        <taxon>Geothrix</taxon>
    </lineage>
</organism>
<dbReference type="SUPFAM" id="SSF109604">
    <property type="entry name" value="HD-domain/PDEase-like"/>
    <property type="match status" value="1"/>
</dbReference>
<dbReference type="Pfam" id="PF08668">
    <property type="entry name" value="HDOD"/>
    <property type="match status" value="1"/>
</dbReference>
<dbReference type="EMBL" id="BSDE01000002">
    <property type="protein sequence ID" value="GLH73005.1"/>
    <property type="molecule type" value="Genomic_DNA"/>
</dbReference>
<accession>A0ABQ5QF00</accession>
<evidence type="ECO:0000313" key="3">
    <source>
        <dbReference type="Proteomes" id="UP001165069"/>
    </source>
</evidence>
<dbReference type="InterPro" id="IPR052340">
    <property type="entry name" value="RNase_Y/CdgJ"/>
</dbReference>
<evidence type="ECO:0000259" key="1">
    <source>
        <dbReference type="PROSITE" id="PS51833"/>
    </source>
</evidence>
<proteinExistence type="predicted"/>
<dbReference type="InterPro" id="IPR013976">
    <property type="entry name" value="HDOD"/>
</dbReference>
<evidence type="ECO:0000313" key="2">
    <source>
        <dbReference type="EMBL" id="GLH73005.1"/>
    </source>
</evidence>
<dbReference type="CDD" id="cd00077">
    <property type="entry name" value="HDc"/>
    <property type="match status" value="1"/>
</dbReference>
<reference evidence="2 3" key="1">
    <citation type="journal article" date="2023" name="Antonie Van Leeuwenhoek">
        <title>Mesoterricola silvestris gen. nov., sp. nov., Mesoterricola sediminis sp. nov., Geothrix oryzae sp. nov., Geothrix edaphica sp. nov., Geothrix rubra sp. nov., and Geothrix limicola sp. nov., six novel members of Acidobacteriota isolated from soils.</title>
        <authorList>
            <person name="Itoh H."/>
            <person name="Sugisawa Y."/>
            <person name="Mise K."/>
            <person name="Xu Z."/>
            <person name="Kuniyasu M."/>
            <person name="Ushijima N."/>
            <person name="Kawano K."/>
            <person name="Kobayashi E."/>
            <person name="Shiratori Y."/>
            <person name="Masuda Y."/>
            <person name="Senoo K."/>
        </authorList>
    </citation>
    <scope>NUCLEOTIDE SEQUENCE [LARGE SCALE GENOMIC DNA]</scope>
    <source>
        <strain evidence="2 3">Red804</strain>
    </source>
</reference>
<dbReference type="PANTHER" id="PTHR33525:SF3">
    <property type="entry name" value="RIBONUCLEASE Y"/>
    <property type="match status" value="1"/>
</dbReference>
<dbReference type="NCBIfam" id="TIGR00277">
    <property type="entry name" value="HDIG"/>
    <property type="match status" value="1"/>
</dbReference>
<dbReference type="Proteomes" id="UP001165069">
    <property type="component" value="Unassembled WGS sequence"/>
</dbReference>
<protein>
    <submittedName>
        <fullName evidence="2">HD family phosphohydrolase</fullName>
    </submittedName>
</protein>
<feature type="domain" description="HDOD" evidence="1">
    <location>
        <begin position="15"/>
        <end position="210"/>
    </location>
</feature>
<dbReference type="InterPro" id="IPR003607">
    <property type="entry name" value="HD/PDEase_dom"/>
</dbReference>
<keyword evidence="3" id="KW-1185">Reference proteome</keyword>
<dbReference type="PROSITE" id="PS51833">
    <property type="entry name" value="HDOD"/>
    <property type="match status" value="1"/>
</dbReference>
<dbReference type="RefSeq" id="WP_285573421.1">
    <property type="nucleotide sequence ID" value="NZ_BSDE01000002.1"/>
</dbReference>